<evidence type="ECO:0000313" key="2">
    <source>
        <dbReference type="Proteomes" id="UP000005204"/>
    </source>
</evidence>
<dbReference type="Proteomes" id="UP000005204">
    <property type="component" value="Unassembled WGS sequence"/>
</dbReference>
<reference evidence="2" key="1">
    <citation type="journal article" date="2008" name="Insect Biochem. Mol. Biol.">
        <title>The genome of a lepidopteran model insect, the silkworm Bombyx mori.</title>
        <authorList>
            <consortium name="International Silkworm Genome Consortium"/>
        </authorList>
    </citation>
    <scope>NUCLEOTIDE SEQUENCE [LARGE SCALE GENOMIC DNA]</scope>
    <source>
        <strain evidence="2">p50T</strain>
    </source>
</reference>
<dbReference type="PANTHER" id="PTHR47027:SF8">
    <property type="entry name" value="RIBONUCLEASE H"/>
    <property type="match status" value="1"/>
</dbReference>
<dbReference type="GeneID" id="101738018"/>
<sequence length="126" mass="14453">MLTSDEEEMAILLNRVEEESAKLGLKINYSKTKIMIIDRAQLLPRSDALSGYEKVAEFIYLGSQITSEGGCTGEIRRRSGMARSAMANLEKIWKNRSIRYKTKVRVVRALVFPIFLYRAETWCIKS</sequence>
<dbReference type="AlphaFoldDB" id="A0A8R2AMT7"/>
<evidence type="ECO:0008006" key="3">
    <source>
        <dbReference type="Google" id="ProtNLM"/>
    </source>
</evidence>
<dbReference type="PANTHER" id="PTHR47027">
    <property type="entry name" value="REVERSE TRANSCRIPTASE DOMAIN-CONTAINING PROTEIN"/>
    <property type="match status" value="1"/>
</dbReference>
<accession>A0A8R2AMT7</accession>
<keyword evidence="2" id="KW-1185">Reference proteome</keyword>
<reference evidence="1" key="2">
    <citation type="submission" date="2022-06" db="UniProtKB">
        <authorList>
            <consortium name="EnsemblMetazoa"/>
        </authorList>
    </citation>
    <scope>IDENTIFICATION</scope>
    <source>
        <strain evidence="1">p50T (Dazao)</strain>
    </source>
</reference>
<protein>
    <recommendedName>
        <fullName evidence="3">Endonuclease-reverse transcriptase</fullName>
    </recommendedName>
</protein>
<organism evidence="1 2">
    <name type="scientific">Bombyx mori</name>
    <name type="common">Silk moth</name>
    <dbReference type="NCBI Taxonomy" id="7091"/>
    <lineage>
        <taxon>Eukaryota</taxon>
        <taxon>Metazoa</taxon>
        <taxon>Ecdysozoa</taxon>
        <taxon>Arthropoda</taxon>
        <taxon>Hexapoda</taxon>
        <taxon>Insecta</taxon>
        <taxon>Pterygota</taxon>
        <taxon>Neoptera</taxon>
        <taxon>Endopterygota</taxon>
        <taxon>Lepidoptera</taxon>
        <taxon>Glossata</taxon>
        <taxon>Ditrysia</taxon>
        <taxon>Bombycoidea</taxon>
        <taxon>Bombycidae</taxon>
        <taxon>Bombycinae</taxon>
        <taxon>Bombyx</taxon>
    </lineage>
</organism>
<proteinExistence type="predicted"/>
<dbReference type="OrthoDB" id="425681at2759"/>
<dbReference type="RefSeq" id="XP_004933112.1">
    <property type="nucleotide sequence ID" value="XM_004933055.1"/>
</dbReference>
<evidence type="ECO:0000313" key="1">
    <source>
        <dbReference type="EnsemblMetazoa" id="XP_004933112.1"/>
    </source>
</evidence>
<name>A0A8R2AMT7_BOMMO</name>
<dbReference type="EnsemblMetazoa" id="XM_004933055.1">
    <property type="protein sequence ID" value="XP_004933112.1"/>
    <property type="gene ID" value="LOC101738018"/>
</dbReference>
<dbReference type="KEGG" id="bmor:101738018"/>